<dbReference type="EMBL" id="JAUEPO010000006">
    <property type="protein sequence ID" value="KAK3319995.1"/>
    <property type="molecule type" value="Genomic_DNA"/>
</dbReference>
<gene>
    <name evidence="1" type="ORF">B0T19DRAFT_276705</name>
</gene>
<evidence type="ECO:0008006" key="3">
    <source>
        <dbReference type="Google" id="ProtNLM"/>
    </source>
</evidence>
<dbReference type="Proteomes" id="UP001286456">
    <property type="component" value="Unassembled WGS sequence"/>
</dbReference>
<reference evidence="1" key="2">
    <citation type="submission" date="2023-06" db="EMBL/GenBank/DDBJ databases">
        <authorList>
            <consortium name="Lawrence Berkeley National Laboratory"/>
            <person name="Haridas S."/>
            <person name="Hensen N."/>
            <person name="Bonometti L."/>
            <person name="Westerberg I."/>
            <person name="Brannstrom I.O."/>
            <person name="Guillou S."/>
            <person name="Cros-Aarteil S."/>
            <person name="Calhoun S."/>
            <person name="Kuo A."/>
            <person name="Mondo S."/>
            <person name="Pangilinan J."/>
            <person name="Riley R."/>
            <person name="Labutti K."/>
            <person name="Andreopoulos B."/>
            <person name="Lipzen A."/>
            <person name="Chen C."/>
            <person name="Yanf M."/>
            <person name="Daum C."/>
            <person name="Ng V."/>
            <person name="Clum A."/>
            <person name="Steindorff A."/>
            <person name="Ohm R."/>
            <person name="Martin F."/>
            <person name="Silar P."/>
            <person name="Natvig D."/>
            <person name="Lalanne C."/>
            <person name="Gautier V."/>
            <person name="Ament-Velasquez S.L."/>
            <person name="Kruys A."/>
            <person name="Hutchinson M.I."/>
            <person name="Powell A.J."/>
            <person name="Barry K."/>
            <person name="Miller A.N."/>
            <person name="Grigoriev I.V."/>
            <person name="Debuchy R."/>
            <person name="Gladieux P."/>
            <person name="Thoren M.H."/>
            <person name="Johannesson H."/>
        </authorList>
    </citation>
    <scope>NUCLEOTIDE SEQUENCE</scope>
    <source>
        <strain evidence="1">SMH4131-1</strain>
    </source>
</reference>
<keyword evidence="2" id="KW-1185">Reference proteome</keyword>
<proteinExistence type="predicted"/>
<organism evidence="1 2">
    <name type="scientific">Cercophora scortea</name>
    <dbReference type="NCBI Taxonomy" id="314031"/>
    <lineage>
        <taxon>Eukaryota</taxon>
        <taxon>Fungi</taxon>
        <taxon>Dikarya</taxon>
        <taxon>Ascomycota</taxon>
        <taxon>Pezizomycotina</taxon>
        <taxon>Sordariomycetes</taxon>
        <taxon>Sordariomycetidae</taxon>
        <taxon>Sordariales</taxon>
        <taxon>Lasiosphaeriaceae</taxon>
        <taxon>Cercophora</taxon>
    </lineage>
</organism>
<evidence type="ECO:0000313" key="1">
    <source>
        <dbReference type="EMBL" id="KAK3319995.1"/>
    </source>
</evidence>
<sequence>MADLAPSCLGGHLTLDYGPVNEAHQDHWHAIPGLEYVVANPGVPGVLEHIRPLIKSCSSGSLGDDHMLDLENRVVNDPFGKITYDVLYEIARLMSTKSLLNLCSASCRVDCVLSAGNGEFWRHRIRTQLPWFHGTFQALEAEGIMDNRAIKGLVAMLDPLTTPRMGLTGVFMGMANRRRIWGLCEQLKVAYRAKAGANEDESVKAAIISAFDEWAMERGRRFRTVV</sequence>
<name>A0AAE0I803_9PEZI</name>
<protein>
    <recommendedName>
        <fullName evidence="3">F-box domain-containing protein</fullName>
    </recommendedName>
</protein>
<dbReference type="AlphaFoldDB" id="A0AAE0I803"/>
<evidence type="ECO:0000313" key="2">
    <source>
        <dbReference type="Proteomes" id="UP001286456"/>
    </source>
</evidence>
<accession>A0AAE0I803</accession>
<comment type="caution">
    <text evidence="1">The sequence shown here is derived from an EMBL/GenBank/DDBJ whole genome shotgun (WGS) entry which is preliminary data.</text>
</comment>
<reference evidence="1" key="1">
    <citation type="journal article" date="2023" name="Mol. Phylogenet. Evol.">
        <title>Genome-scale phylogeny and comparative genomics of the fungal order Sordariales.</title>
        <authorList>
            <person name="Hensen N."/>
            <person name="Bonometti L."/>
            <person name="Westerberg I."/>
            <person name="Brannstrom I.O."/>
            <person name="Guillou S."/>
            <person name="Cros-Aarteil S."/>
            <person name="Calhoun S."/>
            <person name="Haridas S."/>
            <person name="Kuo A."/>
            <person name="Mondo S."/>
            <person name="Pangilinan J."/>
            <person name="Riley R."/>
            <person name="LaButti K."/>
            <person name="Andreopoulos B."/>
            <person name="Lipzen A."/>
            <person name="Chen C."/>
            <person name="Yan M."/>
            <person name="Daum C."/>
            <person name="Ng V."/>
            <person name="Clum A."/>
            <person name="Steindorff A."/>
            <person name="Ohm R.A."/>
            <person name="Martin F."/>
            <person name="Silar P."/>
            <person name="Natvig D.O."/>
            <person name="Lalanne C."/>
            <person name="Gautier V."/>
            <person name="Ament-Velasquez S.L."/>
            <person name="Kruys A."/>
            <person name="Hutchinson M.I."/>
            <person name="Powell A.J."/>
            <person name="Barry K."/>
            <person name="Miller A.N."/>
            <person name="Grigoriev I.V."/>
            <person name="Debuchy R."/>
            <person name="Gladieux P."/>
            <person name="Hiltunen Thoren M."/>
            <person name="Johannesson H."/>
        </authorList>
    </citation>
    <scope>NUCLEOTIDE SEQUENCE</scope>
    <source>
        <strain evidence="1">SMH4131-1</strain>
    </source>
</reference>